<dbReference type="Pfam" id="PF20263">
    <property type="entry name" value="LYRM2-like"/>
    <property type="match status" value="1"/>
</dbReference>
<dbReference type="OrthoDB" id="7305308at2759"/>
<reference evidence="5 6" key="1">
    <citation type="journal article" date="2019" name="Sci. Rep.">
        <title>A multi-omics analysis of the grapevine pathogen Lasiodiplodia theobromae reveals that temperature affects the expression of virulence- and pathogenicity-related genes.</title>
        <authorList>
            <person name="Felix C."/>
            <person name="Meneses R."/>
            <person name="Goncalves M.F.M."/>
            <person name="Tilleman L."/>
            <person name="Duarte A.S."/>
            <person name="Jorrin-Novo J.V."/>
            <person name="Van de Peer Y."/>
            <person name="Deforce D."/>
            <person name="Van Nieuwerburgh F."/>
            <person name="Esteves A.C."/>
            <person name="Alves A."/>
        </authorList>
    </citation>
    <scope>NUCLEOTIDE SEQUENCE [LARGE SCALE GENOMIC DNA]</scope>
    <source>
        <strain evidence="5 6">LA-SOL3</strain>
    </source>
</reference>
<proteinExistence type="inferred from homology"/>
<dbReference type="AlphaFoldDB" id="A0A5N5D9W1"/>
<dbReference type="Proteomes" id="UP000325902">
    <property type="component" value="Unassembled WGS sequence"/>
</dbReference>
<comment type="similarity">
    <text evidence="1">Belongs to the acetyltransferase family.</text>
</comment>
<sequence>MPALPTTDASGARHLLRALLRECTYLPDPAARIYVHRHVLRRFREYHPPQGKHCDHKDHLENPAFSPQRIRGALKNAWKGLNFLRRVNEGEVAPLQQLLLLTYGRTGRRRHELMETLLIPDAVGESEAVRLWQADVAATLDPSEAITSIPKAVAEAPRRNGMPHKYEISQRYSRLRALLESQRRYARPVELRRAKLKLTYLEVPLTNIWMRTFPRKRERNMVRKWYASILDKVFPPLPEDEWERLRDLVSGVRKWHGFKRRRPAACTTTTIMSDKPSVRLATREDVGAILDLIKELAIYENALDSVQATEESLAATLSFAASSSDGSSSTSSGYAKTLLVTAPEGEVAGMALFFNNYSTWRAKPGVYLEDLFVKSKYRRRGYGKLLIQELAKEVQRIDGARLEWSCLKWNEPSLKFYAGIGAKQMEEWVGLRVDGEALTHLAEGKAASAGNE</sequence>
<keyword evidence="3" id="KW-0012">Acyltransferase</keyword>
<accession>A0A5N5D9W1</accession>
<dbReference type="PANTHER" id="PTHR10545:SF29">
    <property type="entry name" value="GH14572P-RELATED"/>
    <property type="match status" value="1"/>
</dbReference>
<evidence type="ECO:0000256" key="1">
    <source>
        <dbReference type="ARBA" id="ARBA00008694"/>
    </source>
</evidence>
<dbReference type="CDD" id="cd20273">
    <property type="entry name" value="Complex1_LYR_unchar"/>
    <property type="match status" value="1"/>
</dbReference>
<evidence type="ECO:0000256" key="2">
    <source>
        <dbReference type="ARBA" id="ARBA00022679"/>
    </source>
</evidence>
<gene>
    <name evidence="5" type="primary">ats1</name>
    <name evidence="5" type="ORF">DBV05_g6948</name>
</gene>
<dbReference type="EMBL" id="VCHE01000044">
    <property type="protein sequence ID" value="KAB2574407.1"/>
    <property type="molecule type" value="Genomic_DNA"/>
</dbReference>
<dbReference type="InterPro" id="IPR016181">
    <property type="entry name" value="Acyl_CoA_acyltransferase"/>
</dbReference>
<dbReference type="FunFam" id="3.40.630.30:FF:000064">
    <property type="entry name" value="GNAT family acetyltransferase"/>
    <property type="match status" value="1"/>
</dbReference>
<evidence type="ECO:0000259" key="4">
    <source>
        <dbReference type="PROSITE" id="PS51186"/>
    </source>
</evidence>
<dbReference type="Pfam" id="PF00583">
    <property type="entry name" value="Acetyltransf_1"/>
    <property type="match status" value="1"/>
</dbReference>
<dbReference type="InterPro" id="IPR000182">
    <property type="entry name" value="GNAT_dom"/>
</dbReference>
<feature type="domain" description="N-acetyltransferase" evidence="4">
    <location>
        <begin position="276"/>
        <end position="448"/>
    </location>
</feature>
<dbReference type="SUPFAM" id="SSF55729">
    <property type="entry name" value="Acyl-CoA N-acyltransferases (Nat)"/>
    <property type="match status" value="1"/>
</dbReference>
<evidence type="ECO:0000256" key="3">
    <source>
        <dbReference type="ARBA" id="ARBA00023315"/>
    </source>
</evidence>
<keyword evidence="2 5" id="KW-0808">Transferase</keyword>
<dbReference type="CDD" id="cd04301">
    <property type="entry name" value="NAT_SF"/>
    <property type="match status" value="1"/>
</dbReference>
<name>A0A5N5D9W1_9PEZI</name>
<keyword evidence="6" id="KW-1185">Reference proteome</keyword>
<dbReference type="GO" id="GO:0008080">
    <property type="term" value="F:N-acetyltransferase activity"/>
    <property type="evidence" value="ECO:0007669"/>
    <property type="project" value="TreeGrafter"/>
</dbReference>
<evidence type="ECO:0000313" key="5">
    <source>
        <dbReference type="EMBL" id="KAB2574407.1"/>
    </source>
</evidence>
<organism evidence="5 6">
    <name type="scientific">Lasiodiplodia theobromae</name>
    <dbReference type="NCBI Taxonomy" id="45133"/>
    <lineage>
        <taxon>Eukaryota</taxon>
        <taxon>Fungi</taxon>
        <taxon>Dikarya</taxon>
        <taxon>Ascomycota</taxon>
        <taxon>Pezizomycotina</taxon>
        <taxon>Dothideomycetes</taxon>
        <taxon>Dothideomycetes incertae sedis</taxon>
        <taxon>Botryosphaeriales</taxon>
        <taxon>Botryosphaeriaceae</taxon>
        <taxon>Lasiodiplodia</taxon>
    </lineage>
</organism>
<dbReference type="Gene3D" id="3.40.630.30">
    <property type="match status" value="1"/>
</dbReference>
<protein>
    <submittedName>
        <fullName evidence="5">N-acetyltransferase ats1</fullName>
    </submittedName>
</protein>
<dbReference type="PANTHER" id="PTHR10545">
    <property type="entry name" value="DIAMINE N-ACETYLTRANSFERASE"/>
    <property type="match status" value="1"/>
</dbReference>
<dbReference type="PROSITE" id="PS51186">
    <property type="entry name" value="GNAT"/>
    <property type="match status" value="1"/>
</dbReference>
<comment type="caution">
    <text evidence="5">The sequence shown here is derived from an EMBL/GenBank/DDBJ whole genome shotgun (WGS) entry which is preliminary data.</text>
</comment>
<evidence type="ECO:0000313" key="6">
    <source>
        <dbReference type="Proteomes" id="UP000325902"/>
    </source>
</evidence>
<dbReference type="InterPro" id="IPR051016">
    <property type="entry name" value="Diverse_Substrate_AcTransf"/>
</dbReference>
<dbReference type="InterPro" id="IPR046896">
    <property type="entry name" value="Cup1-like_N"/>
</dbReference>